<keyword evidence="4" id="KW-1185">Reference proteome</keyword>
<evidence type="ECO:0000259" key="2">
    <source>
        <dbReference type="PROSITE" id="PS50405"/>
    </source>
</evidence>
<dbReference type="InterPro" id="IPR050983">
    <property type="entry name" value="GST_Omega/HSP26"/>
</dbReference>
<dbReference type="Proteomes" id="UP001297581">
    <property type="component" value="Unassembled WGS sequence"/>
</dbReference>
<gene>
    <name evidence="3" type="ORF">MJ923_12425</name>
</gene>
<dbReference type="PROSITE" id="PS50405">
    <property type="entry name" value="GST_CTER"/>
    <property type="match status" value="1"/>
</dbReference>
<dbReference type="RefSeq" id="WP_240591372.1">
    <property type="nucleotide sequence ID" value="NZ_JAKUDL010000004.1"/>
</dbReference>
<dbReference type="InterPro" id="IPR004045">
    <property type="entry name" value="Glutathione_S-Trfase_N"/>
</dbReference>
<name>A0AAJ1BI07_9GAMM</name>
<proteinExistence type="predicted"/>
<dbReference type="SUPFAM" id="SSF47616">
    <property type="entry name" value="GST C-terminal domain-like"/>
    <property type="match status" value="1"/>
</dbReference>
<dbReference type="PANTHER" id="PTHR43968">
    <property type="match status" value="1"/>
</dbReference>
<dbReference type="Pfam" id="PF00043">
    <property type="entry name" value="GST_C"/>
    <property type="match status" value="1"/>
</dbReference>
<dbReference type="PANTHER" id="PTHR43968:SF6">
    <property type="entry name" value="GLUTATHIONE S-TRANSFERASE OMEGA"/>
    <property type="match status" value="1"/>
</dbReference>
<dbReference type="SFLD" id="SFLDG00358">
    <property type="entry name" value="Main_(cytGST)"/>
    <property type="match status" value="1"/>
</dbReference>
<dbReference type="Gene3D" id="3.40.30.10">
    <property type="entry name" value="Glutaredoxin"/>
    <property type="match status" value="1"/>
</dbReference>
<accession>A0AAJ1BI07</accession>
<dbReference type="GO" id="GO:0005737">
    <property type="term" value="C:cytoplasm"/>
    <property type="evidence" value="ECO:0007669"/>
    <property type="project" value="TreeGrafter"/>
</dbReference>
<dbReference type="CDD" id="cd00570">
    <property type="entry name" value="GST_N_family"/>
    <property type="match status" value="1"/>
</dbReference>
<reference evidence="3 4" key="1">
    <citation type="submission" date="2022-02" db="EMBL/GenBank/DDBJ databases">
        <title>The genome sequence of Shewanella sp. 3B26.</title>
        <authorList>
            <person name="Du J."/>
        </authorList>
    </citation>
    <scope>NUCLEOTIDE SEQUENCE [LARGE SCALE GENOMIC DNA]</scope>
    <source>
        <strain evidence="3 4">3B26</strain>
    </source>
</reference>
<feature type="domain" description="GST C-terminal" evidence="2">
    <location>
        <begin position="86"/>
        <end position="217"/>
    </location>
</feature>
<evidence type="ECO:0000313" key="3">
    <source>
        <dbReference type="EMBL" id="MCH4295107.1"/>
    </source>
</evidence>
<protein>
    <submittedName>
        <fullName evidence="3">Glutathione S-transferase family protein</fullName>
    </submittedName>
</protein>
<dbReference type="EMBL" id="JAKUDL010000004">
    <property type="protein sequence ID" value="MCH4295107.1"/>
    <property type="molecule type" value="Genomic_DNA"/>
</dbReference>
<dbReference type="Gene3D" id="1.20.1050.10">
    <property type="match status" value="1"/>
</dbReference>
<evidence type="ECO:0000313" key="4">
    <source>
        <dbReference type="Proteomes" id="UP001297581"/>
    </source>
</evidence>
<feature type="domain" description="GST N-terminal" evidence="1">
    <location>
        <begin position="1"/>
        <end position="80"/>
    </location>
</feature>
<dbReference type="SFLD" id="SFLDS00019">
    <property type="entry name" value="Glutathione_Transferase_(cytos"/>
    <property type="match status" value="1"/>
</dbReference>
<organism evidence="3 4">
    <name type="scientific">Shewanella zhuhaiensis</name>
    <dbReference type="NCBI Taxonomy" id="2919576"/>
    <lineage>
        <taxon>Bacteria</taxon>
        <taxon>Pseudomonadati</taxon>
        <taxon>Pseudomonadota</taxon>
        <taxon>Gammaproteobacteria</taxon>
        <taxon>Alteromonadales</taxon>
        <taxon>Shewanellaceae</taxon>
        <taxon>Shewanella</taxon>
    </lineage>
</organism>
<dbReference type="PROSITE" id="PS50404">
    <property type="entry name" value="GST_NTER"/>
    <property type="match status" value="1"/>
</dbReference>
<dbReference type="InterPro" id="IPR040079">
    <property type="entry name" value="Glutathione_S-Trfase"/>
</dbReference>
<evidence type="ECO:0000259" key="1">
    <source>
        <dbReference type="PROSITE" id="PS50404"/>
    </source>
</evidence>
<dbReference type="SUPFAM" id="SSF52833">
    <property type="entry name" value="Thioredoxin-like"/>
    <property type="match status" value="1"/>
</dbReference>
<dbReference type="InterPro" id="IPR036249">
    <property type="entry name" value="Thioredoxin-like_sf"/>
</dbReference>
<dbReference type="InterPro" id="IPR010987">
    <property type="entry name" value="Glutathione-S-Trfase_C-like"/>
</dbReference>
<dbReference type="Pfam" id="PF13409">
    <property type="entry name" value="GST_N_2"/>
    <property type="match status" value="1"/>
</dbReference>
<comment type="caution">
    <text evidence="3">The sequence shown here is derived from an EMBL/GenBank/DDBJ whole genome shotgun (WGS) entry which is preliminary data.</text>
</comment>
<dbReference type="InterPro" id="IPR036282">
    <property type="entry name" value="Glutathione-S-Trfase_C_sf"/>
</dbReference>
<sequence>MELFYHPLSRYSQKVLLGLYEKQANFYPRVTELRDPLQRQAFSNLYPLCKLPLLKCVDGSLLPESTIIIEYLDHHIHGGTRLLPVDDNDRLRVRLWDRILDNDVSNQLFLLEQQLSMAPEHRNELAMAQVRQKLLQVFAGIDEELANSHWLVGDGFTLADCALLPCLEPAFELMDLLDLENLCRYRQQAKLRGAWELVAEEAALAAAAEVTGLKLIP</sequence>
<dbReference type="CDD" id="cd00299">
    <property type="entry name" value="GST_C_family"/>
    <property type="match status" value="1"/>
</dbReference>
<dbReference type="AlphaFoldDB" id="A0AAJ1BI07"/>
<dbReference type="InterPro" id="IPR004046">
    <property type="entry name" value="GST_C"/>
</dbReference>